<dbReference type="Gene3D" id="1.10.10.60">
    <property type="entry name" value="Homeodomain-like"/>
    <property type="match status" value="1"/>
</dbReference>
<evidence type="ECO:0000256" key="1">
    <source>
        <dbReference type="ARBA" id="ARBA00023125"/>
    </source>
</evidence>
<reference evidence="4 5" key="1">
    <citation type="submission" date="2020-08" db="EMBL/GenBank/DDBJ databases">
        <title>Genomic Encyclopedia of Type Strains, Phase IV (KMG-IV): sequencing the most valuable type-strain genomes for metagenomic binning, comparative biology and taxonomic classification.</title>
        <authorList>
            <person name="Goeker M."/>
        </authorList>
    </citation>
    <scope>NUCLEOTIDE SEQUENCE [LARGE SCALE GENOMIC DNA]</scope>
    <source>
        <strain evidence="4 5">DSM 5391</strain>
    </source>
</reference>
<accession>A0A7X0LWL8</accession>
<gene>
    <name evidence="4" type="ORF">HNR53_003900</name>
</gene>
<organism evidence="4 5">
    <name type="scientific">Bacillus benzoevorans</name>
    <dbReference type="NCBI Taxonomy" id="1456"/>
    <lineage>
        <taxon>Bacteria</taxon>
        <taxon>Bacillati</taxon>
        <taxon>Bacillota</taxon>
        <taxon>Bacilli</taxon>
        <taxon>Bacillales</taxon>
        <taxon>Bacillaceae</taxon>
        <taxon>Bacillus</taxon>
    </lineage>
</organism>
<dbReference type="GO" id="GO:0003677">
    <property type="term" value="F:DNA binding"/>
    <property type="evidence" value="ECO:0007669"/>
    <property type="project" value="UniProtKB-UniRule"/>
</dbReference>
<protein>
    <submittedName>
        <fullName evidence="4">AcrR family transcriptional regulator</fullName>
    </submittedName>
</protein>
<keyword evidence="5" id="KW-1185">Reference proteome</keyword>
<dbReference type="SUPFAM" id="SSF46689">
    <property type="entry name" value="Homeodomain-like"/>
    <property type="match status" value="1"/>
</dbReference>
<dbReference type="PANTHER" id="PTHR30328">
    <property type="entry name" value="TRANSCRIPTIONAL REPRESSOR"/>
    <property type="match status" value="1"/>
</dbReference>
<dbReference type="InterPro" id="IPR023772">
    <property type="entry name" value="DNA-bd_HTH_TetR-type_CS"/>
</dbReference>
<dbReference type="EMBL" id="JACHGK010000018">
    <property type="protein sequence ID" value="MBB6447221.1"/>
    <property type="molecule type" value="Genomic_DNA"/>
</dbReference>
<dbReference type="Pfam" id="PF00440">
    <property type="entry name" value="TetR_N"/>
    <property type="match status" value="1"/>
</dbReference>
<dbReference type="GO" id="GO:0006355">
    <property type="term" value="P:regulation of DNA-templated transcription"/>
    <property type="evidence" value="ECO:0007669"/>
    <property type="project" value="UniProtKB-ARBA"/>
</dbReference>
<evidence type="ECO:0000313" key="4">
    <source>
        <dbReference type="EMBL" id="MBB6447221.1"/>
    </source>
</evidence>
<proteinExistence type="predicted"/>
<dbReference type="InterPro" id="IPR009057">
    <property type="entry name" value="Homeodomain-like_sf"/>
</dbReference>
<dbReference type="InterPro" id="IPR001647">
    <property type="entry name" value="HTH_TetR"/>
</dbReference>
<comment type="caution">
    <text evidence="4">The sequence shown here is derived from an EMBL/GenBank/DDBJ whole genome shotgun (WGS) entry which is preliminary data.</text>
</comment>
<dbReference type="Proteomes" id="UP000531594">
    <property type="component" value="Unassembled WGS sequence"/>
</dbReference>
<name>A0A7X0LWL8_9BACI</name>
<keyword evidence="1 2" id="KW-0238">DNA-binding</keyword>
<dbReference type="SUPFAM" id="SSF48498">
    <property type="entry name" value="Tetracyclin repressor-like, C-terminal domain"/>
    <property type="match status" value="1"/>
</dbReference>
<dbReference type="AlphaFoldDB" id="A0A7X0LWL8"/>
<dbReference type="Gene3D" id="1.10.357.10">
    <property type="entry name" value="Tetracycline Repressor, domain 2"/>
    <property type="match status" value="1"/>
</dbReference>
<dbReference type="InterPro" id="IPR036271">
    <property type="entry name" value="Tet_transcr_reg_TetR-rel_C_sf"/>
</dbReference>
<feature type="domain" description="HTH tetR-type" evidence="3">
    <location>
        <begin position="42"/>
        <end position="102"/>
    </location>
</feature>
<evidence type="ECO:0000256" key="2">
    <source>
        <dbReference type="PROSITE-ProRule" id="PRU00335"/>
    </source>
</evidence>
<evidence type="ECO:0000313" key="5">
    <source>
        <dbReference type="Proteomes" id="UP000531594"/>
    </source>
</evidence>
<sequence>MFILTDLVNGITIELTDMVNGLGILRAKGAFRMFAKFLRLDSEKQDRIVNAVMKEFAQKGYERASTNEMVKEAGISKGLLFHYFQNKKQLYLFLVDYCYDMVVAEFYKKIDLTEPDFFKRIREAVHIKMEMLTQYPDIFKFMEEAFLEDAAEIKPELEKKKREMTDINMGKFFEGIDYSKFRADVDLKIVLKIITFTFEKMSEEVLYKAKFAPGHEINYAEIRQEAEQYFDVLIKCFYH</sequence>
<dbReference type="PANTHER" id="PTHR30328:SF54">
    <property type="entry name" value="HTH-TYPE TRANSCRIPTIONAL REPRESSOR SCO4008"/>
    <property type="match status" value="1"/>
</dbReference>
<dbReference type="PROSITE" id="PS50977">
    <property type="entry name" value="HTH_TETR_2"/>
    <property type="match status" value="1"/>
</dbReference>
<dbReference type="RefSeq" id="WP_246439683.1">
    <property type="nucleotide sequence ID" value="NZ_JACHGK010000018.1"/>
</dbReference>
<feature type="DNA-binding region" description="H-T-H motif" evidence="2">
    <location>
        <begin position="65"/>
        <end position="84"/>
    </location>
</feature>
<dbReference type="PROSITE" id="PS01081">
    <property type="entry name" value="HTH_TETR_1"/>
    <property type="match status" value="1"/>
</dbReference>
<dbReference type="PRINTS" id="PR00455">
    <property type="entry name" value="HTHTETR"/>
</dbReference>
<evidence type="ECO:0000259" key="3">
    <source>
        <dbReference type="PROSITE" id="PS50977"/>
    </source>
</evidence>
<dbReference type="InterPro" id="IPR050109">
    <property type="entry name" value="HTH-type_TetR-like_transc_reg"/>
</dbReference>